<sequence length="430" mass="48037">METSSITALCELGMEDSSFTNQWFMNSLDDTSFLPFAAAFGENIHHSFSHQNFNLKTSMDSVRPTKQLRTDHLSNPQPAFSPNILSFVNPNHANQMGLMKPKEEAVCSRSINNLPSDMVVSQDSFGNQNYAFKASQGPKMISANGTRLSQSQDHIIAERKRREKLSQRFIALSAVVPGLKKMDKASVLGDAIKYLKQLQERVKTLEEQTKRKTMESVVIVRKSHVYVDEGGENSSSDVSKGPIHETLPELEARFCDKHVLIRIHCKKNKGVLEKTVAEVEKLHLSVINSSVLTFGTSALDVTIIAQSCLIAGNGLWNRYVANNHVKLPGKGSLSSFYKAIYKELKTYEAQHLGTIFIACHCAEYGQAGPTNVDRLKLEFYMPDLLEARMNMRVHLFTHGERGNKRLNAAIPNAVKVANIGTDDYDGFWNV</sequence>
<evidence type="ECO:0000256" key="4">
    <source>
        <dbReference type="ARBA" id="ARBA00023125"/>
    </source>
</evidence>
<keyword evidence="6" id="KW-0539">Nucleus</keyword>
<dbReference type="EMBL" id="RCHU01000229">
    <property type="protein sequence ID" value="TKS10572.1"/>
    <property type="molecule type" value="Genomic_DNA"/>
</dbReference>
<evidence type="ECO:0000256" key="6">
    <source>
        <dbReference type="ARBA" id="ARBA00023242"/>
    </source>
</evidence>
<dbReference type="GO" id="GO:0003677">
    <property type="term" value="F:DNA binding"/>
    <property type="evidence" value="ECO:0007669"/>
    <property type="project" value="UniProtKB-KW"/>
</dbReference>
<dbReference type="Gene3D" id="4.10.280.10">
    <property type="entry name" value="Helix-loop-helix DNA-binding domain"/>
    <property type="match status" value="1"/>
</dbReference>
<dbReference type="Pfam" id="PF00010">
    <property type="entry name" value="HLH"/>
    <property type="match status" value="1"/>
</dbReference>
<evidence type="ECO:0000256" key="5">
    <source>
        <dbReference type="ARBA" id="ARBA00023163"/>
    </source>
</evidence>
<comment type="caution">
    <text evidence="9">The sequence shown here is derived from an EMBL/GenBank/DDBJ whole genome shotgun (WGS) entry which is preliminary data.</text>
</comment>
<name>A0A4U5QIX0_POPAL</name>
<keyword evidence="3" id="KW-0805">Transcription regulation</keyword>
<protein>
    <recommendedName>
        <fullName evidence="8">BHLH domain-containing protein</fullName>
    </recommendedName>
</protein>
<evidence type="ECO:0000256" key="7">
    <source>
        <dbReference type="SAM" id="Coils"/>
    </source>
</evidence>
<comment type="subunit">
    <text evidence="2">Homodimer.</text>
</comment>
<dbReference type="PANTHER" id="PTHR45959">
    <property type="entry name" value="BHLH TRANSCRIPTION FACTOR"/>
    <property type="match status" value="1"/>
</dbReference>
<feature type="domain" description="BHLH" evidence="8">
    <location>
        <begin position="149"/>
        <end position="198"/>
    </location>
</feature>
<proteinExistence type="predicted"/>
<dbReference type="CDD" id="cd11452">
    <property type="entry name" value="bHLH_AtNAI1_like"/>
    <property type="match status" value="1"/>
</dbReference>
<dbReference type="FunFam" id="4.10.280.10:FF:000095">
    <property type="entry name" value="Basic helix-loop-helix family protein"/>
    <property type="match status" value="1"/>
</dbReference>
<keyword evidence="5" id="KW-0804">Transcription</keyword>
<evidence type="ECO:0000256" key="1">
    <source>
        <dbReference type="ARBA" id="ARBA00004123"/>
    </source>
</evidence>
<evidence type="ECO:0000313" key="9">
    <source>
        <dbReference type="EMBL" id="TKS10572.1"/>
    </source>
</evidence>
<dbReference type="SUPFAM" id="SSF47459">
    <property type="entry name" value="HLH, helix-loop-helix DNA-binding domain"/>
    <property type="match status" value="1"/>
</dbReference>
<dbReference type="AlphaFoldDB" id="A0A4U5QIX0"/>
<dbReference type="GO" id="GO:0005634">
    <property type="term" value="C:nucleus"/>
    <property type="evidence" value="ECO:0007669"/>
    <property type="project" value="UniProtKB-SubCell"/>
</dbReference>
<accession>A0A4U5QIX0</accession>
<evidence type="ECO:0000256" key="2">
    <source>
        <dbReference type="ARBA" id="ARBA00011738"/>
    </source>
</evidence>
<dbReference type="PANTHER" id="PTHR45959:SF25">
    <property type="entry name" value="BASIC HELIX LOOP HELIX (BHLH) DNA-BINDING FAMILY PROTEIN"/>
    <property type="match status" value="1"/>
</dbReference>
<dbReference type="SMART" id="SM00353">
    <property type="entry name" value="HLH"/>
    <property type="match status" value="1"/>
</dbReference>
<evidence type="ECO:0000259" key="8">
    <source>
        <dbReference type="PROSITE" id="PS50888"/>
    </source>
</evidence>
<keyword evidence="4" id="KW-0238">DNA-binding</keyword>
<comment type="subcellular location">
    <subcellularLocation>
        <location evidence="1">Nucleus</location>
    </subcellularLocation>
</comment>
<evidence type="ECO:0000256" key="3">
    <source>
        <dbReference type="ARBA" id="ARBA00023015"/>
    </source>
</evidence>
<dbReference type="GO" id="GO:0046983">
    <property type="term" value="F:protein dimerization activity"/>
    <property type="evidence" value="ECO:0007669"/>
    <property type="project" value="InterPro"/>
</dbReference>
<gene>
    <name evidence="9" type="ORF">D5086_0000082480</name>
</gene>
<dbReference type="PROSITE" id="PS50888">
    <property type="entry name" value="BHLH"/>
    <property type="match status" value="1"/>
</dbReference>
<reference evidence="9" key="1">
    <citation type="submission" date="2018-10" db="EMBL/GenBank/DDBJ databases">
        <title>Population genomic analysis revealed the cold adaptation of white poplar.</title>
        <authorList>
            <person name="Liu Y.-J."/>
        </authorList>
    </citation>
    <scope>NUCLEOTIDE SEQUENCE [LARGE SCALE GENOMIC DNA]</scope>
    <source>
        <strain evidence="9">PAL-ZL1</strain>
    </source>
</reference>
<dbReference type="InterPro" id="IPR052610">
    <property type="entry name" value="bHLH_transcription_regulator"/>
</dbReference>
<organism evidence="9">
    <name type="scientific">Populus alba</name>
    <name type="common">White poplar</name>
    <dbReference type="NCBI Taxonomy" id="43335"/>
    <lineage>
        <taxon>Eukaryota</taxon>
        <taxon>Viridiplantae</taxon>
        <taxon>Streptophyta</taxon>
        <taxon>Embryophyta</taxon>
        <taxon>Tracheophyta</taxon>
        <taxon>Spermatophyta</taxon>
        <taxon>Magnoliopsida</taxon>
        <taxon>eudicotyledons</taxon>
        <taxon>Gunneridae</taxon>
        <taxon>Pentapetalae</taxon>
        <taxon>rosids</taxon>
        <taxon>fabids</taxon>
        <taxon>Malpighiales</taxon>
        <taxon>Salicaceae</taxon>
        <taxon>Saliceae</taxon>
        <taxon>Populus</taxon>
    </lineage>
</organism>
<keyword evidence="7" id="KW-0175">Coiled coil</keyword>
<feature type="coiled-coil region" evidence="7">
    <location>
        <begin position="188"/>
        <end position="215"/>
    </location>
</feature>
<dbReference type="GO" id="GO:0006355">
    <property type="term" value="P:regulation of DNA-templated transcription"/>
    <property type="evidence" value="ECO:0007669"/>
    <property type="project" value="UniProtKB-ARBA"/>
</dbReference>
<dbReference type="InterPro" id="IPR011598">
    <property type="entry name" value="bHLH_dom"/>
</dbReference>
<dbReference type="InterPro" id="IPR036638">
    <property type="entry name" value="HLH_DNA-bd_sf"/>
</dbReference>
<dbReference type="STRING" id="43335.A0A4U5QIX0"/>